<accession>A0A833E3Q7</accession>
<keyword evidence="1" id="KW-0472">Membrane</keyword>
<name>A0A833E3Q7_9EURY</name>
<protein>
    <submittedName>
        <fullName evidence="2">Uncharacterized protein</fullName>
    </submittedName>
</protein>
<comment type="caution">
    <text evidence="2">The sequence shown here is derived from an EMBL/GenBank/DDBJ whole genome shotgun (WGS) entry which is preliminary data.</text>
</comment>
<feature type="transmembrane region" description="Helical" evidence="1">
    <location>
        <begin position="156"/>
        <end position="172"/>
    </location>
</feature>
<evidence type="ECO:0000313" key="2">
    <source>
        <dbReference type="EMBL" id="HIP89749.1"/>
    </source>
</evidence>
<evidence type="ECO:0000256" key="1">
    <source>
        <dbReference type="SAM" id="Phobius"/>
    </source>
</evidence>
<feature type="transmembrane region" description="Helical" evidence="1">
    <location>
        <begin position="56"/>
        <end position="74"/>
    </location>
</feature>
<keyword evidence="1" id="KW-1133">Transmembrane helix</keyword>
<reference evidence="2" key="1">
    <citation type="journal article" date="2020" name="ISME J.">
        <title>Gammaproteobacteria mediating utilization of methyl-, sulfur- and petroleum organic compounds in deep ocean hydrothermal plumes.</title>
        <authorList>
            <person name="Zhou Z."/>
            <person name="Liu Y."/>
            <person name="Pan J."/>
            <person name="Cron B.R."/>
            <person name="Toner B.M."/>
            <person name="Anantharaman K."/>
            <person name="Breier J.A."/>
            <person name="Dick G.J."/>
            <person name="Li M."/>
        </authorList>
    </citation>
    <scope>NUCLEOTIDE SEQUENCE</scope>
    <source>
        <strain evidence="2">SZUA-1476</strain>
    </source>
</reference>
<keyword evidence="1" id="KW-0812">Transmembrane</keyword>
<dbReference type="Proteomes" id="UP000653692">
    <property type="component" value="Unassembled WGS sequence"/>
</dbReference>
<organism evidence="2 3">
    <name type="scientific">Thermococcus paralvinellae</name>
    <dbReference type="NCBI Taxonomy" id="582419"/>
    <lineage>
        <taxon>Archaea</taxon>
        <taxon>Methanobacteriati</taxon>
        <taxon>Methanobacteriota</taxon>
        <taxon>Thermococci</taxon>
        <taxon>Thermococcales</taxon>
        <taxon>Thermococcaceae</taxon>
        <taxon>Thermococcus</taxon>
    </lineage>
</organism>
<proteinExistence type="predicted"/>
<sequence>MEEVKNLKNVLERIEEKLIAAEKIYAAMHFQVWAVIMAGYYITIGPLKAVPWQLTITYWVLASAAFTYFTRIIWKRLVKLHLSAGRKIMGGSAFGWAMVLSWISGTILGWFIVPRHLSGTFEPWVALGIGYLTFISWSVFGMFLSIWHFEKSLEKEMIPAFLIPALIIPLIPRVADVAIIYAGFAVAFAFGLTVLAYIYSAFRTLG</sequence>
<feature type="transmembrane region" description="Helical" evidence="1">
    <location>
        <begin position="94"/>
        <end position="112"/>
    </location>
</feature>
<feature type="transmembrane region" description="Helical" evidence="1">
    <location>
        <begin position="124"/>
        <end position="144"/>
    </location>
</feature>
<feature type="transmembrane region" description="Helical" evidence="1">
    <location>
        <begin position="24"/>
        <end position="44"/>
    </location>
</feature>
<feature type="transmembrane region" description="Helical" evidence="1">
    <location>
        <begin position="178"/>
        <end position="199"/>
    </location>
</feature>
<dbReference type="AlphaFoldDB" id="A0A833E3Q7"/>
<gene>
    <name evidence="2" type="ORF">EYH24_07610</name>
</gene>
<dbReference type="EMBL" id="DQUR01000258">
    <property type="protein sequence ID" value="HIP89749.1"/>
    <property type="molecule type" value="Genomic_DNA"/>
</dbReference>
<evidence type="ECO:0000313" key="3">
    <source>
        <dbReference type="Proteomes" id="UP000653692"/>
    </source>
</evidence>